<dbReference type="GO" id="GO:0030527">
    <property type="term" value="F:structural constituent of chromatin"/>
    <property type="evidence" value="ECO:0007669"/>
    <property type="project" value="InterPro"/>
</dbReference>
<accession>A0A9D9GVF7</accession>
<dbReference type="Proteomes" id="UP000823634">
    <property type="component" value="Unassembled WGS sequence"/>
</dbReference>
<dbReference type="EMBL" id="JADINA010000032">
    <property type="protein sequence ID" value="MBO8426621.1"/>
    <property type="molecule type" value="Genomic_DNA"/>
</dbReference>
<dbReference type="CDD" id="cd13831">
    <property type="entry name" value="HU"/>
    <property type="match status" value="1"/>
</dbReference>
<comment type="caution">
    <text evidence="5">The sequence shown here is derived from an EMBL/GenBank/DDBJ whole genome shotgun (WGS) entry which is preliminary data.</text>
</comment>
<dbReference type="PANTHER" id="PTHR33175:SF3">
    <property type="entry name" value="DNA-BINDING PROTEIN HU-BETA"/>
    <property type="match status" value="1"/>
</dbReference>
<evidence type="ECO:0000256" key="1">
    <source>
        <dbReference type="ARBA" id="ARBA00010529"/>
    </source>
</evidence>
<name>A0A9D9GVF7_9FIRM</name>
<evidence type="ECO:0000256" key="3">
    <source>
        <dbReference type="ARBA" id="ARBA00023125"/>
    </source>
</evidence>
<gene>
    <name evidence="5" type="ORF">IAC61_04805</name>
</gene>
<evidence type="ECO:0000313" key="5">
    <source>
        <dbReference type="EMBL" id="MBO8426621.1"/>
    </source>
</evidence>
<evidence type="ECO:0000256" key="2">
    <source>
        <dbReference type="ARBA" id="ARBA00023067"/>
    </source>
</evidence>
<dbReference type="GO" id="GO:0005829">
    <property type="term" value="C:cytosol"/>
    <property type="evidence" value="ECO:0007669"/>
    <property type="project" value="TreeGrafter"/>
</dbReference>
<dbReference type="SMART" id="SM00411">
    <property type="entry name" value="BHL"/>
    <property type="match status" value="1"/>
</dbReference>
<reference evidence="5" key="2">
    <citation type="journal article" date="2021" name="PeerJ">
        <title>Extensive microbial diversity within the chicken gut microbiome revealed by metagenomics and culture.</title>
        <authorList>
            <person name="Gilroy R."/>
            <person name="Ravi A."/>
            <person name="Getino M."/>
            <person name="Pursley I."/>
            <person name="Horton D.L."/>
            <person name="Alikhan N.F."/>
            <person name="Baker D."/>
            <person name="Gharbi K."/>
            <person name="Hall N."/>
            <person name="Watson M."/>
            <person name="Adriaenssens E.M."/>
            <person name="Foster-Nyarko E."/>
            <person name="Jarju S."/>
            <person name="Secka A."/>
            <person name="Antonio M."/>
            <person name="Oren A."/>
            <person name="Chaudhuri R.R."/>
            <person name="La Ragione R."/>
            <person name="Hildebrand F."/>
            <person name="Pallen M.J."/>
        </authorList>
    </citation>
    <scope>NUCLEOTIDE SEQUENCE</scope>
    <source>
        <strain evidence="5">17113</strain>
    </source>
</reference>
<dbReference type="SUPFAM" id="SSF47729">
    <property type="entry name" value="IHF-like DNA-binding proteins"/>
    <property type="match status" value="1"/>
</dbReference>
<dbReference type="GO" id="GO:0003677">
    <property type="term" value="F:DNA binding"/>
    <property type="evidence" value="ECO:0007669"/>
    <property type="project" value="UniProtKB-KW"/>
</dbReference>
<dbReference type="PRINTS" id="PR01727">
    <property type="entry name" value="DNABINDINGHU"/>
</dbReference>
<dbReference type="InterPro" id="IPR010992">
    <property type="entry name" value="IHF-like_DNA-bd_dom_sf"/>
</dbReference>
<protein>
    <submittedName>
        <fullName evidence="5">HU family DNA-binding protein</fullName>
    </submittedName>
</protein>
<organism evidence="5 6">
    <name type="scientific">Candidatus Alloenteromonas pullistercoris</name>
    <dbReference type="NCBI Taxonomy" id="2840785"/>
    <lineage>
        <taxon>Bacteria</taxon>
        <taxon>Bacillati</taxon>
        <taxon>Bacillota</taxon>
        <taxon>Bacillota incertae sedis</taxon>
        <taxon>Candidatus Alloenteromonas</taxon>
    </lineage>
</organism>
<proteinExistence type="inferred from homology"/>
<keyword evidence="3 5" id="KW-0238">DNA-binding</keyword>
<dbReference type="Pfam" id="PF00216">
    <property type="entry name" value="Bac_DNA_binding"/>
    <property type="match status" value="1"/>
</dbReference>
<keyword evidence="2" id="KW-0226">DNA condensation</keyword>
<sequence length="90" mass="9565">MNKHELVGLVAEKAELSNSDAEKAVDALLDTIVDALVKGEAVKITGFGIFEKKERAARIGTNPASGEKIEIAAAKSVGFKVSKNLKEKLN</sequence>
<dbReference type="AlphaFoldDB" id="A0A9D9GVF7"/>
<dbReference type="InterPro" id="IPR000119">
    <property type="entry name" value="Hist_DNA-bd"/>
</dbReference>
<dbReference type="Gene3D" id="4.10.520.10">
    <property type="entry name" value="IHF-like DNA-binding proteins"/>
    <property type="match status" value="1"/>
</dbReference>
<dbReference type="PANTHER" id="PTHR33175">
    <property type="entry name" value="DNA-BINDING PROTEIN HU"/>
    <property type="match status" value="1"/>
</dbReference>
<evidence type="ECO:0000313" key="6">
    <source>
        <dbReference type="Proteomes" id="UP000823634"/>
    </source>
</evidence>
<dbReference type="GO" id="GO:0030261">
    <property type="term" value="P:chromosome condensation"/>
    <property type="evidence" value="ECO:0007669"/>
    <property type="project" value="UniProtKB-KW"/>
</dbReference>
<evidence type="ECO:0000256" key="4">
    <source>
        <dbReference type="RuleBase" id="RU003939"/>
    </source>
</evidence>
<comment type="similarity">
    <text evidence="1 4">Belongs to the bacterial histone-like protein family.</text>
</comment>
<reference evidence="5" key="1">
    <citation type="submission" date="2020-10" db="EMBL/GenBank/DDBJ databases">
        <authorList>
            <person name="Gilroy R."/>
        </authorList>
    </citation>
    <scope>NUCLEOTIDE SEQUENCE</scope>
    <source>
        <strain evidence="5">17113</strain>
    </source>
</reference>